<reference evidence="1" key="1">
    <citation type="journal article" date="2019" name="MBio">
        <title>Virus Genomes from Deep Sea Sediments Expand the Ocean Megavirome and Support Independent Origins of Viral Gigantism.</title>
        <authorList>
            <person name="Backstrom D."/>
            <person name="Yutin N."/>
            <person name="Jorgensen S.L."/>
            <person name="Dharamshi J."/>
            <person name="Homa F."/>
            <person name="Zaremba-Niedwiedzka K."/>
            <person name="Spang A."/>
            <person name="Wolf Y.I."/>
            <person name="Koonin E.V."/>
            <person name="Ettema T.J."/>
        </authorList>
    </citation>
    <scope>NUCLEOTIDE SEQUENCE</scope>
</reference>
<sequence length="144" mass="16028">MYRGNHGQECREVGRLAILGLVVATLVDEDWHLAIVPPIDRLSPPVPVAIWIHHVGFLEKGQDLVVLFGLQHVEDDSFYHWIGKNRFLGLSIDHTIRDSELTSGDRVGQHLLLDEKGGRVIHAQLARLAKQTGQVSQALGTFEA</sequence>
<proteinExistence type="predicted"/>
<accession>A0A481YSB0</accession>
<evidence type="ECO:0000313" key="1">
    <source>
        <dbReference type="EMBL" id="QBK86098.1"/>
    </source>
</evidence>
<organism evidence="1">
    <name type="scientific">Marseillevirus LCMAC101</name>
    <dbReference type="NCBI Taxonomy" id="2506602"/>
    <lineage>
        <taxon>Viruses</taxon>
        <taxon>Varidnaviria</taxon>
        <taxon>Bamfordvirae</taxon>
        <taxon>Nucleocytoviricota</taxon>
        <taxon>Megaviricetes</taxon>
        <taxon>Pimascovirales</taxon>
        <taxon>Pimascovirales incertae sedis</taxon>
        <taxon>Marseilleviridae</taxon>
    </lineage>
</organism>
<name>A0A481YSB0_9VIRU</name>
<protein>
    <submittedName>
        <fullName evidence="1">Uncharacterized protein</fullName>
    </submittedName>
</protein>
<dbReference type="EMBL" id="MK500329">
    <property type="protein sequence ID" value="QBK86098.1"/>
    <property type="molecule type" value="Genomic_DNA"/>
</dbReference>
<gene>
    <name evidence="1" type="ORF">LCMAC101_06930</name>
</gene>